<evidence type="ECO:0000313" key="13">
    <source>
        <dbReference type="Proteomes" id="UP000677054"/>
    </source>
</evidence>
<evidence type="ECO:0000256" key="9">
    <source>
        <dbReference type="ARBA" id="ARBA00023136"/>
    </source>
</evidence>
<protein>
    <recommendedName>
        <fullName evidence="14">Acyltransferase</fullName>
    </recommendedName>
</protein>
<evidence type="ECO:0000256" key="10">
    <source>
        <dbReference type="ARBA" id="ARBA00023315"/>
    </source>
</evidence>
<keyword evidence="13" id="KW-1185">Reference proteome</keyword>
<evidence type="ECO:0000256" key="2">
    <source>
        <dbReference type="ARBA" id="ARBA00005420"/>
    </source>
</evidence>
<gene>
    <name evidence="12" type="ORF">DSTB1V02_LOCUS13439</name>
</gene>
<dbReference type="GO" id="GO:0004144">
    <property type="term" value="F:diacylglycerol O-acyltransferase activity"/>
    <property type="evidence" value="ECO:0007669"/>
    <property type="project" value="TreeGrafter"/>
</dbReference>
<evidence type="ECO:0000256" key="3">
    <source>
        <dbReference type="ARBA" id="ARBA00022516"/>
    </source>
</evidence>
<feature type="non-terminal residue" evidence="12">
    <location>
        <position position="606"/>
    </location>
</feature>
<evidence type="ECO:0000256" key="1">
    <source>
        <dbReference type="ARBA" id="ARBA00004477"/>
    </source>
</evidence>
<keyword evidence="5 11" id="KW-0812">Transmembrane</keyword>
<dbReference type="EMBL" id="LR905909">
    <property type="protein sequence ID" value="CAD7253692.1"/>
    <property type="molecule type" value="Genomic_DNA"/>
</dbReference>
<dbReference type="InterPro" id="IPR007130">
    <property type="entry name" value="DAGAT"/>
</dbReference>
<name>A0A7R9AGJ1_9CRUS</name>
<comment type="subcellular location">
    <subcellularLocation>
        <location evidence="1">Endoplasmic reticulum membrane</location>
        <topology evidence="1">Multi-pass membrane protein</topology>
    </subcellularLocation>
</comment>
<keyword evidence="6" id="KW-0256">Endoplasmic reticulum</keyword>
<dbReference type="OrthoDB" id="264532at2759"/>
<evidence type="ECO:0000256" key="8">
    <source>
        <dbReference type="ARBA" id="ARBA00023098"/>
    </source>
</evidence>
<keyword evidence="8" id="KW-0443">Lipid metabolism</keyword>
<dbReference type="PANTHER" id="PTHR12317:SF79">
    <property type="entry name" value="ACYLTRANSFERASE"/>
    <property type="match status" value="1"/>
</dbReference>
<feature type="transmembrane region" description="Helical" evidence="11">
    <location>
        <begin position="326"/>
        <end position="349"/>
    </location>
</feature>
<dbReference type="GO" id="GO:0019432">
    <property type="term" value="P:triglyceride biosynthetic process"/>
    <property type="evidence" value="ECO:0007669"/>
    <property type="project" value="TreeGrafter"/>
</dbReference>
<reference evidence="12" key="1">
    <citation type="submission" date="2020-11" db="EMBL/GenBank/DDBJ databases">
        <authorList>
            <person name="Tran Van P."/>
        </authorList>
    </citation>
    <scope>NUCLEOTIDE SEQUENCE</scope>
</reference>
<keyword evidence="3" id="KW-0444">Lipid biosynthesis</keyword>
<dbReference type="Pfam" id="PF03982">
    <property type="entry name" value="DAGAT"/>
    <property type="match status" value="2"/>
</dbReference>
<dbReference type="Proteomes" id="UP000677054">
    <property type="component" value="Unassembled WGS sequence"/>
</dbReference>
<keyword evidence="7 11" id="KW-1133">Transmembrane helix</keyword>
<evidence type="ECO:0000256" key="7">
    <source>
        <dbReference type="ARBA" id="ARBA00022989"/>
    </source>
</evidence>
<feature type="transmembrane region" description="Helical" evidence="11">
    <location>
        <begin position="51"/>
        <end position="70"/>
    </location>
</feature>
<evidence type="ECO:0000256" key="6">
    <source>
        <dbReference type="ARBA" id="ARBA00022824"/>
    </source>
</evidence>
<dbReference type="PANTHER" id="PTHR12317">
    <property type="entry name" value="DIACYLGLYCEROL O-ACYLTRANSFERASE"/>
    <property type="match status" value="1"/>
</dbReference>
<evidence type="ECO:0008006" key="14">
    <source>
        <dbReference type="Google" id="ProtNLM"/>
    </source>
</evidence>
<organism evidence="12">
    <name type="scientific">Darwinula stevensoni</name>
    <dbReference type="NCBI Taxonomy" id="69355"/>
    <lineage>
        <taxon>Eukaryota</taxon>
        <taxon>Metazoa</taxon>
        <taxon>Ecdysozoa</taxon>
        <taxon>Arthropoda</taxon>
        <taxon>Crustacea</taxon>
        <taxon>Oligostraca</taxon>
        <taxon>Ostracoda</taxon>
        <taxon>Podocopa</taxon>
        <taxon>Podocopida</taxon>
        <taxon>Darwinulocopina</taxon>
        <taxon>Darwinuloidea</taxon>
        <taxon>Darwinulidae</taxon>
        <taxon>Darwinula</taxon>
    </lineage>
</organism>
<evidence type="ECO:0000256" key="5">
    <source>
        <dbReference type="ARBA" id="ARBA00022692"/>
    </source>
</evidence>
<dbReference type="CDD" id="cd07987">
    <property type="entry name" value="LPLAT_MGAT-like"/>
    <property type="match status" value="2"/>
</dbReference>
<comment type="similarity">
    <text evidence="2">Belongs to the diacylglycerol acyltransferase family.</text>
</comment>
<keyword evidence="10" id="KW-0012">Acyltransferase</keyword>
<dbReference type="EMBL" id="CAJPEV010006392">
    <property type="protein sequence ID" value="CAG0904095.1"/>
    <property type="molecule type" value="Genomic_DNA"/>
</dbReference>
<proteinExistence type="inferred from homology"/>
<accession>A0A7R9AGJ1</accession>
<evidence type="ECO:0000313" key="12">
    <source>
        <dbReference type="EMBL" id="CAD7253692.1"/>
    </source>
</evidence>
<dbReference type="AlphaFoldDB" id="A0A7R9AGJ1"/>
<keyword evidence="9 11" id="KW-0472">Membrane</keyword>
<evidence type="ECO:0000256" key="4">
    <source>
        <dbReference type="ARBA" id="ARBA00022679"/>
    </source>
</evidence>
<evidence type="ECO:0000256" key="11">
    <source>
        <dbReference type="SAM" id="Phobius"/>
    </source>
</evidence>
<feature type="transmembrane region" description="Helical" evidence="11">
    <location>
        <begin position="27"/>
        <end position="45"/>
    </location>
</feature>
<keyword evidence="4" id="KW-0808">Transferase</keyword>
<sequence>MDLTKSFQLFGVKFAPLVVPFERRRQTFAAAFWMMTFLFLGPLTISTCFLFFFYSPLSYLVLIYPIWFLYDWRVCERGGRRVQWIREWRLWRDFANYFPIKMVKTAELNPDKNYILCYHPHGILCAGAFCCFSSEGTDFSKTFPGITSYLLTIKENYYVPGFREFFMCSGAVAATKASMNYLLTKQGTGNAVCLVVGGAAEALKSTPRAEELQVILKERKGFIKMALRTGASLVPVFAFGENEIYDQVDNPEGSWLRKFQETCRSWIGMAPALFQGRGFFQYSFGIIPYRKPINVVRGLRKSFQLFGVKFAPLVVPFERRRQTFAAAFWMMTFLFLGPFTIFTCFLFFFYSPLSYLVFIYPIWFLYDWRVCERGGRRVQWIREWRLWRDFANYFPIKMVKTAELNPDKNYILCCHPHGILCAGAFCCFSTEGTDFSKTFPGITSYLLTIKENYYVPGFREFFMCSGAVAATKASMNYLLTKQGTGNAVCLVVGGAAEALKSTPRAEELQVILKERKGFIKMALRTGASLVPVFAFGENEIYDQVDNPEGSWLRKFQETCRSWIGMAPALFQGRGFFQYSFGIIPYRKPINVVIGSPLDVEKKENPS</sequence>
<dbReference type="GO" id="GO:0005789">
    <property type="term" value="C:endoplasmic reticulum membrane"/>
    <property type="evidence" value="ECO:0007669"/>
    <property type="project" value="UniProtKB-SubCell"/>
</dbReference>